<dbReference type="PANTHER" id="PTHR10192">
    <property type="entry name" value="MOLYBDOPTERIN BIOSYNTHESIS PROTEIN"/>
    <property type="match status" value="1"/>
</dbReference>
<keyword evidence="14" id="KW-1185">Reference proteome</keyword>
<protein>
    <recommendedName>
        <fullName evidence="11">Molybdopterin molybdenumtransferase</fullName>
        <ecNumber evidence="11">2.10.1.1</ecNumber>
    </recommendedName>
</protein>
<gene>
    <name evidence="13" type="ORF">FB559_1482</name>
</gene>
<dbReference type="GO" id="GO:0006777">
    <property type="term" value="P:Mo-molybdopterin cofactor biosynthetic process"/>
    <property type="evidence" value="ECO:0007669"/>
    <property type="project" value="UniProtKB-UniRule"/>
</dbReference>
<dbReference type="Gene3D" id="3.40.980.10">
    <property type="entry name" value="MoaB/Mog-like domain"/>
    <property type="match status" value="1"/>
</dbReference>
<evidence type="ECO:0000256" key="6">
    <source>
        <dbReference type="ARBA" id="ARBA00022679"/>
    </source>
</evidence>
<dbReference type="AlphaFoldDB" id="A0A543CGB3"/>
<evidence type="ECO:0000256" key="5">
    <source>
        <dbReference type="ARBA" id="ARBA00022505"/>
    </source>
</evidence>
<dbReference type="SMART" id="SM00852">
    <property type="entry name" value="MoCF_biosynth"/>
    <property type="match status" value="1"/>
</dbReference>
<evidence type="ECO:0000256" key="10">
    <source>
        <dbReference type="ARBA" id="ARBA00047317"/>
    </source>
</evidence>
<dbReference type="PANTHER" id="PTHR10192:SF5">
    <property type="entry name" value="GEPHYRIN"/>
    <property type="match status" value="1"/>
</dbReference>
<evidence type="ECO:0000256" key="1">
    <source>
        <dbReference type="ARBA" id="ARBA00001946"/>
    </source>
</evidence>
<dbReference type="InterPro" id="IPR036425">
    <property type="entry name" value="MoaB/Mog-like_dom_sf"/>
</dbReference>
<dbReference type="InterPro" id="IPR036135">
    <property type="entry name" value="MoeA_linker/N_sf"/>
</dbReference>
<dbReference type="FunFam" id="3.40.980.10:FF:000004">
    <property type="entry name" value="Molybdopterin molybdenumtransferase"/>
    <property type="match status" value="1"/>
</dbReference>
<accession>A0A543CGB3</accession>
<dbReference type="Gene3D" id="2.40.340.10">
    <property type="entry name" value="MoeA, C-terminal, domain IV"/>
    <property type="match status" value="1"/>
</dbReference>
<comment type="catalytic activity">
    <reaction evidence="10">
        <text>adenylyl-molybdopterin + molybdate = Mo-molybdopterin + AMP + H(+)</text>
        <dbReference type="Rhea" id="RHEA:35047"/>
        <dbReference type="ChEBI" id="CHEBI:15378"/>
        <dbReference type="ChEBI" id="CHEBI:36264"/>
        <dbReference type="ChEBI" id="CHEBI:62727"/>
        <dbReference type="ChEBI" id="CHEBI:71302"/>
        <dbReference type="ChEBI" id="CHEBI:456215"/>
        <dbReference type="EC" id="2.10.1.1"/>
    </reaction>
</comment>
<dbReference type="NCBIfam" id="NF045515">
    <property type="entry name" value="Glp_gephyrin"/>
    <property type="match status" value="1"/>
</dbReference>
<comment type="cofactor">
    <cofactor evidence="1 11">
        <name>Mg(2+)</name>
        <dbReference type="ChEBI" id="CHEBI:18420"/>
    </cofactor>
</comment>
<feature type="domain" description="MoaB/Mog" evidence="12">
    <location>
        <begin position="179"/>
        <end position="318"/>
    </location>
</feature>
<dbReference type="Pfam" id="PF03453">
    <property type="entry name" value="MoeA_N"/>
    <property type="match status" value="1"/>
</dbReference>
<evidence type="ECO:0000256" key="11">
    <source>
        <dbReference type="RuleBase" id="RU365090"/>
    </source>
</evidence>
<dbReference type="RefSeq" id="WP_141954620.1">
    <property type="nucleotide sequence ID" value="NZ_VFOZ01000001.1"/>
</dbReference>
<dbReference type="InterPro" id="IPR036688">
    <property type="entry name" value="MoeA_C_domain_IV_sf"/>
</dbReference>
<dbReference type="GO" id="GO:0005829">
    <property type="term" value="C:cytosol"/>
    <property type="evidence" value="ECO:0007669"/>
    <property type="project" value="TreeGrafter"/>
</dbReference>
<comment type="function">
    <text evidence="2 11">Catalyzes the insertion of molybdate into adenylated molybdopterin with the concomitant release of AMP.</text>
</comment>
<dbReference type="Gene3D" id="3.90.105.10">
    <property type="entry name" value="Molybdopterin biosynthesis moea protein, domain 2"/>
    <property type="match status" value="1"/>
</dbReference>
<evidence type="ECO:0000256" key="8">
    <source>
        <dbReference type="ARBA" id="ARBA00022842"/>
    </source>
</evidence>
<dbReference type="PROSITE" id="PS01079">
    <property type="entry name" value="MOCF_BIOSYNTHESIS_2"/>
    <property type="match status" value="1"/>
</dbReference>
<dbReference type="Proteomes" id="UP000316096">
    <property type="component" value="Unassembled WGS sequence"/>
</dbReference>
<dbReference type="Gene3D" id="2.170.190.11">
    <property type="entry name" value="Molybdopterin biosynthesis moea protein, domain 3"/>
    <property type="match status" value="1"/>
</dbReference>
<evidence type="ECO:0000256" key="2">
    <source>
        <dbReference type="ARBA" id="ARBA00002901"/>
    </source>
</evidence>
<dbReference type="InterPro" id="IPR005110">
    <property type="entry name" value="MoeA_linker/N"/>
</dbReference>
<dbReference type="SUPFAM" id="SSF63882">
    <property type="entry name" value="MoeA N-terminal region -like"/>
    <property type="match status" value="1"/>
</dbReference>
<keyword evidence="7 11" id="KW-0479">Metal-binding</keyword>
<dbReference type="InterPro" id="IPR001453">
    <property type="entry name" value="MoaB/Mog_dom"/>
</dbReference>
<keyword evidence="9 11" id="KW-0501">Molybdenum cofactor biosynthesis</keyword>
<dbReference type="CDD" id="cd00887">
    <property type="entry name" value="MoeA"/>
    <property type="match status" value="1"/>
</dbReference>
<sequence>MKTVDEHLADILAATRELAPLELALLEAVNGVLAEPATAPVDLPPFDNSAMDGYAVVAADVAGASEHAPVTLSVIGDIAAGDQEAHGIRPGICVRIMTGAPVPAGADAIVPVEWTDGGTAKVTIRRAATAGNYVRRSGEDVTVGQTVLPEGTRLGAAQIGMLAAIGRSRVLVRPRPRVVVLSTGSELVEPGSPVGPGQIWDANGFALTAAATEAGGVGFRQGVIGDEDPGRVLSAIEEQLGFADLVITSGGVSMGARDVVKEVLSGLGTMRFDKVAMRPGKPQGFGLLDDHTPVFTLPGNPVSAYVSFQVFVRPALRALQGLPPDPLPTVVARVTEPVRSPPGLRHFLRGALEYRDGVYHVSPAEGQGSHQIFSLASSNCLIVVSEDVTSLATGDPVDVMMLP</sequence>
<comment type="caution">
    <text evidence="13">The sequence shown here is derived from an EMBL/GenBank/DDBJ whole genome shotgun (WGS) entry which is preliminary data.</text>
</comment>
<dbReference type="GO" id="GO:0061599">
    <property type="term" value="F:molybdopterin molybdotransferase activity"/>
    <property type="evidence" value="ECO:0007669"/>
    <property type="project" value="UniProtKB-UniRule"/>
</dbReference>
<name>A0A543CGB3_9ACTN</name>
<evidence type="ECO:0000256" key="9">
    <source>
        <dbReference type="ARBA" id="ARBA00023150"/>
    </source>
</evidence>
<dbReference type="OrthoDB" id="9804758at2"/>
<proteinExistence type="inferred from homology"/>
<keyword evidence="6 11" id="KW-0808">Transferase</keyword>
<keyword evidence="5 11" id="KW-0500">Molybdenum</keyword>
<dbReference type="InterPro" id="IPR005111">
    <property type="entry name" value="MoeA_C_domain_IV"/>
</dbReference>
<evidence type="ECO:0000259" key="12">
    <source>
        <dbReference type="SMART" id="SM00852"/>
    </source>
</evidence>
<dbReference type="Pfam" id="PF00994">
    <property type="entry name" value="MoCF_biosynth"/>
    <property type="match status" value="1"/>
</dbReference>
<dbReference type="UniPathway" id="UPA00344"/>
<evidence type="ECO:0000256" key="3">
    <source>
        <dbReference type="ARBA" id="ARBA00005046"/>
    </source>
</evidence>
<evidence type="ECO:0000313" key="14">
    <source>
        <dbReference type="Proteomes" id="UP000316096"/>
    </source>
</evidence>
<dbReference type="FunFam" id="2.170.190.11:FF:000004">
    <property type="entry name" value="Molybdopterin molybdenumtransferase"/>
    <property type="match status" value="1"/>
</dbReference>
<dbReference type="NCBIfam" id="TIGR00177">
    <property type="entry name" value="molyb_syn"/>
    <property type="match status" value="1"/>
</dbReference>
<dbReference type="InterPro" id="IPR008284">
    <property type="entry name" value="MoCF_biosynth_CS"/>
</dbReference>
<comment type="similarity">
    <text evidence="4 11">Belongs to the MoeA family.</text>
</comment>
<dbReference type="InterPro" id="IPR038987">
    <property type="entry name" value="MoeA-like"/>
</dbReference>
<dbReference type="GO" id="GO:0046872">
    <property type="term" value="F:metal ion binding"/>
    <property type="evidence" value="ECO:0007669"/>
    <property type="project" value="UniProtKB-UniRule"/>
</dbReference>
<keyword evidence="8 11" id="KW-0460">Magnesium</keyword>
<organism evidence="13 14">
    <name type="scientific">Actinoallomurus bryophytorum</name>
    <dbReference type="NCBI Taxonomy" id="1490222"/>
    <lineage>
        <taxon>Bacteria</taxon>
        <taxon>Bacillati</taxon>
        <taxon>Actinomycetota</taxon>
        <taxon>Actinomycetes</taxon>
        <taxon>Streptosporangiales</taxon>
        <taxon>Thermomonosporaceae</taxon>
        <taxon>Actinoallomurus</taxon>
    </lineage>
</organism>
<dbReference type="Pfam" id="PF03454">
    <property type="entry name" value="MoeA_C"/>
    <property type="match status" value="1"/>
</dbReference>
<evidence type="ECO:0000256" key="7">
    <source>
        <dbReference type="ARBA" id="ARBA00022723"/>
    </source>
</evidence>
<evidence type="ECO:0000313" key="13">
    <source>
        <dbReference type="EMBL" id="TQL95967.1"/>
    </source>
</evidence>
<reference evidence="13 14" key="1">
    <citation type="submission" date="2019-06" db="EMBL/GenBank/DDBJ databases">
        <title>Sequencing the genomes of 1000 actinobacteria strains.</title>
        <authorList>
            <person name="Klenk H.-P."/>
        </authorList>
    </citation>
    <scope>NUCLEOTIDE SEQUENCE [LARGE SCALE GENOMIC DNA]</scope>
    <source>
        <strain evidence="13 14">DSM 102200</strain>
    </source>
</reference>
<dbReference type="EMBL" id="VFOZ01000001">
    <property type="protein sequence ID" value="TQL95967.1"/>
    <property type="molecule type" value="Genomic_DNA"/>
</dbReference>
<dbReference type="SUPFAM" id="SSF53218">
    <property type="entry name" value="Molybdenum cofactor biosynthesis proteins"/>
    <property type="match status" value="1"/>
</dbReference>
<dbReference type="SUPFAM" id="SSF63867">
    <property type="entry name" value="MoeA C-terminal domain-like"/>
    <property type="match status" value="1"/>
</dbReference>
<evidence type="ECO:0000256" key="4">
    <source>
        <dbReference type="ARBA" id="ARBA00010763"/>
    </source>
</evidence>
<dbReference type="EC" id="2.10.1.1" evidence="11"/>
<comment type="pathway">
    <text evidence="3 11">Cofactor biosynthesis; molybdopterin biosynthesis.</text>
</comment>